<keyword evidence="1" id="KW-0812">Transmembrane</keyword>
<organism evidence="2 3">
    <name type="scientific">Pandoraea nosoerga</name>
    <dbReference type="NCBI Taxonomy" id="2508296"/>
    <lineage>
        <taxon>Bacteria</taxon>
        <taxon>Pseudomonadati</taxon>
        <taxon>Pseudomonadota</taxon>
        <taxon>Betaproteobacteria</taxon>
        <taxon>Burkholderiales</taxon>
        <taxon>Burkholderiaceae</taxon>
        <taxon>Pandoraea</taxon>
    </lineage>
</organism>
<evidence type="ECO:0000313" key="2">
    <source>
        <dbReference type="EMBL" id="VVD77339.1"/>
    </source>
</evidence>
<protein>
    <submittedName>
        <fullName evidence="2">Uncharacterized protein</fullName>
    </submittedName>
</protein>
<dbReference type="EMBL" id="CABPSC010000002">
    <property type="protein sequence ID" value="VVD77339.1"/>
    <property type="molecule type" value="Genomic_DNA"/>
</dbReference>
<keyword evidence="1" id="KW-1133">Transmembrane helix</keyword>
<keyword evidence="1" id="KW-0472">Membrane</keyword>
<gene>
    <name evidence="2" type="ORF">PNO31109_00904</name>
</gene>
<name>A0A5E4SU63_9BURK</name>
<feature type="transmembrane region" description="Helical" evidence="1">
    <location>
        <begin position="291"/>
        <end position="309"/>
    </location>
</feature>
<evidence type="ECO:0000256" key="1">
    <source>
        <dbReference type="SAM" id="Phobius"/>
    </source>
</evidence>
<dbReference type="AlphaFoldDB" id="A0A5E4SU63"/>
<dbReference type="Proteomes" id="UP000367825">
    <property type="component" value="Unassembled WGS sequence"/>
</dbReference>
<evidence type="ECO:0000313" key="3">
    <source>
        <dbReference type="Proteomes" id="UP000367825"/>
    </source>
</evidence>
<keyword evidence="3" id="KW-1185">Reference proteome</keyword>
<sequence length="339" mass="38173">MSDKRREFRQNSHRLVLANARIAGQLVWRAKSAVQRTPLLKAYDMSHPVFLESPPWPRMPEGRKGELPTYFGRGGPSLEANAGIPLFWRVLFAPEDIRFAYVIDDFDPQDQAIEIEEFLENASEEEKNAKYPYLVTTKAQALERAARRRDALIALLDERYAPIYDAFVDYVASAYGDYVLVRTSGLPDVTDATGWLTAEMERVATLDGGKPVDAGFSEEADELRRARDESAVWQTTGVGDPHAAVHPWPSKALIEVFPACAPRPRREASTAATVPAKEKHHYRDTNRLDKMLEWVAVFAFAGAFLGTWVATHSVWLSILATVVVTAICVWIMLRIRRTD</sequence>
<proteinExistence type="predicted"/>
<feature type="transmembrane region" description="Helical" evidence="1">
    <location>
        <begin position="315"/>
        <end position="333"/>
    </location>
</feature>
<accession>A0A5E4SU63</accession>
<reference evidence="2 3" key="1">
    <citation type="submission" date="2019-08" db="EMBL/GenBank/DDBJ databases">
        <authorList>
            <person name="Peeters C."/>
        </authorList>
    </citation>
    <scope>NUCLEOTIDE SEQUENCE [LARGE SCALE GENOMIC DNA]</scope>
    <source>
        <strain evidence="2 3">LMG 31109</strain>
    </source>
</reference>